<accession>A0A9P1GQL0</accession>
<dbReference type="AlphaFoldDB" id="A0A9P1GQL0"/>
<reference evidence="3" key="1">
    <citation type="submission" date="2022-10" db="EMBL/GenBank/DDBJ databases">
        <authorList>
            <person name="Chen Y."/>
            <person name="Dougan E. K."/>
            <person name="Chan C."/>
            <person name="Rhodes N."/>
            <person name="Thang M."/>
        </authorList>
    </citation>
    <scope>NUCLEOTIDE SEQUENCE</scope>
</reference>
<comment type="caution">
    <text evidence="3">The sequence shown here is derived from an EMBL/GenBank/DDBJ whole genome shotgun (WGS) entry which is preliminary data.</text>
</comment>
<keyword evidence="1" id="KW-0175">Coiled coil</keyword>
<proteinExistence type="predicted"/>
<name>A0A9P1GQL0_9DINO</name>
<dbReference type="Proteomes" id="UP001152797">
    <property type="component" value="Unassembled WGS sequence"/>
</dbReference>
<organism evidence="3">
    <name type="scientific">Cladocopium goreaui</name>
    <dbReference type="NCBI Taxonomy" id="2562237"/>
    <lineage>
        <taxon>Eukaryota</taxon>
        <taxon>Sar</taxon>
        <taxon>Alveolata</taxon>
        <taxon>Dinophyceae</taxon>
        <taxon>Suessiales</taxon>
        <taxon>Symbiodiniaceae</taxon>
        <taxon>Cladocopium</taxon>
    </lineage>
</organism>
<sequence length="1107" mass="123960">MSEQAIVPVKESSETDVEVHPAVHGRQRKEWKLIGTDELCEGEDLRRGAQRWLRAKEIPHKTLTKSSNKGATTLIGRCSACKECSKQWCFSLVSGSLHIETCGQCSGEKDVDRLRRFYARRFAKEHTPANALKAMRKAGIEPEHRPKAWQVKNQRPKKVSTQGEGASIAFLGDLKAFVSSPPDGVYIYTEECICEEGRVLIAFSLQQAVDKFMDKSKVDFGTCLLDWTFKTNSHGLLLGSIGPRGLVLQKHGPSMRFLPTIFLVSSKEDEPAQHLAVRLYFSQAEKWGIHVTHGIFDCSVYYGVASYTAEHFPHVNVRRCLQHAKTNARAAAAGRDKASGKTLLGNGELLDVILEWLQFTATLPSDEEFHAFWSSCFARMEGKSAPTDFGEKKFAKYLKKNLFNDSGPLWTAPWCCGLGLLPPGITTFAPNSIEVQHRVLKGLLAPGYERRDVGSLMVEASSRRLKDSIVGDDVVTKTKAQRLDRDKIVAHYQEAGPRNTFLASTCEKQLRTGEVAKLCYVMGKHQLSYAKDKPRDMQACMQLALAETSADIQDAYRSPKTGAYCLHRHAYLRQAFVTIYVTSQRHVLDTHKDYLTGAGWTEHTLFISALIQDKAFLSPVCQGPSNSRPKKSPKKKKNVQKSERTKAMLAAPELVAGEDCPQANKAPLRRVSLSQLLPGLPAAQEAPAFLSCEGALLDEAKTCMAPTTKGCRCRRPRSQGNFCKQHFLEFSVQDRQDALWEGLEPIFQKSAEEFDEAQVKMGVELSLKDMQEHAEQLQASRALVAQRLRQEEYERIDTVCSYLRSFPQTFSDWFDTFYKSYDDYVRNLSRDGVYADDLCCLASAHLLLRPLRIISDMPDGHIVEFNPPASIDPSAWGPPVTLAFYLKGRHYEATQPLKADEPLPKRMKREKQPQKVNCAGGPAKDRQHLAQILEMGDDRSSVTSVLPRGQPLTPAAWEAFREREEQLLQHLKEDRENQLDEFRTEAEKLHAAALAAMVSVEPAAARSLPGGSQADSRSRFREDGEATAPLRSAPDRLEAPSGFQPGWTNPFGLDPAKEVFDPFGVPAYDYRTLLANAQLRTQMHGKPFEHPDFWNVRGSKASNVMHF</sequence>
<evidence type="ECO:0000313" key="5">
    <source>
        <dbReference type="Proteomes" id="UP001152797"/>
    </source>
</evidence>
<evidence type="ECO:0000256" key="2">
    <source>
        <dbReference type="SAM" id="MobiDB-lite"/>
    </source>
</evidence>
<evidence type="ECO:0000256" key="1">
    <source>
        <dbReference type="SAM" id="Coils"/>
    </source>
</evidence>
<dbReference type="Gene3D" id="3.90.70.80">
    <property type="match status" value="1"/>
</dbReference>
<evidence type="ECO:0000313" key="4">
    <source>
        <dbReference type="EMBL" id="CAL4806678.1"/>
    </source>
</evidence>
<dbReference type="OrthoDB" id="415023at2759"/>
<protein>
    <submittedName>
        <fullName evidence="4">MULE transposase domain-containing protein</fullName>
    </submittedName>
</protein>
<feature type="coiled-coil region" evidence="1">
    <location>
        <begin position="961"/>
        <end position="992"/>
    </location>
</feature>
<feature type="region of interest" description="Disordered" evidence="2">
    <location>
        <begin position="1003"/>
        <end position="1050"/>
    </location>
</feature>
<gene>
    <name evidence="3" type="ORF">C1SCF055_LOCUS43869</name>
</gene>
<dbReference type="EMBL" id="CAMXCT030006745">
    <property type="protein sequence ID" value="CAL4806678.1"/>
    <property type="molecule type" value="Genomic_DNA"/>
</dbReference>
<feature type="region of interest" description="Disordered" evidence="2">
    <location>
        <begin position="621"/>
        <end position="644"/>
    </location>
</feature>
<evidence type="ECO:0000313" key="3">
    <source>
        <dbReference type="EMBL" id="CAI4019366.1"/>
    </source>
</evidence>
<dbReference type="EMBL" id="CAMXCT010006745">
    <property type="protein sequence ID" value="CAI4019366.1"/>
    <property type="molecule type" value="Genomic_DNA"/>
</dbReference>
<reference evidence="4 5" key="2">
    <citation type="submission" date="2024-05" db="EMBL/GenBank/DDBJ databases">
        <authorList>
            <person name="Chen Y."/>
            <person name="Shah S."/>
            <person name="Dougan E. K."/>
            <person name="Thang M."/>
            <person name="Chan C."/>
        </authorList>
    </citation>
    <scope>NUCLEOTIDE SEQUENCE [LARGE SCALE GENOMIC DNA]</scope>
</reference>
<dbReference type="EMBL" id="CAMXCT020006745">
    <property type="protein sequence ID" value="CAL1172741.1"/>
    <property type="molecule type" value="Genomic_DNA"/>
</dbReference>
<feature type="compositionally biased region" description="Basic residues" evidence="2">
    <location>
        <begin position="628"/>
        <end position="639"/>
    </location>
</feature>
<keyword evidence="5" id="KW-1185">Reference proteome</keyword>